<feature type="region of interest" description="Disordered" evidence="5">
    <location>
        <begin position="107"/>
        <end position="131"/>
    </location>
</feature>
<feature type="region of interest" description="Disordered" evidence="5">
    <location>
        <begin position="1"/>
        <end position="31"/>
    </location>
</feature>
<feature type="transmembrane region" description="Helical" evidence="4">
    <location>
        <begin position="62"/>
        <end position="81"/>
    </location>
</feature>
<keyword evidence="4" id="KW-0813">Transport</keyword>
<reference evidence="6" key="2">
    <citation type="submission" date="2023-07" db="EMBL/GenBank/DDBJ databases">
        <authorList>
            <consortium name="Lawrence Berkeley National Laboratory"/>
            <person name="Haridas S."/>
            <person name="Hensen N."/>
            <person name="Bonometti L."/>
            <person name="Westerberg I."/>
            <person name="Brannstrom I.O."/>
            <person name="Guillou S."/>
            <person name="Cros-Aarteil S."/>
            <person name="Calhoun S."/>
            <person name="Kuo A."/>
            <person name="Mondo S."/>
            <person name="Pangilinan J."/>
            <person name="Riley R."/>
            <person name="LaButti K."/>
            <person name="Andreopoulos B."/>
            <person name="Lipzen A."/>
            <person name="Chen C."/>
            <person name="Yanf M."/>
            <person name="Daum C."/>
            <person name="Ng V."/>
            <person name="Clum A."/>
            <person name="Steindorff A."/>
            <person name="Ohm R."/>
            <person name="Martin F."/>
            <person name="Silar P."/>
            <person name="Natvig D."/>
            <person name="Lalanne C."/>
            <person name="Gautier V."/>
            <person name="Ament-velasquez S.L."/>
            <person name="Kruys A."/>
            <person name="Hutchinson M.I."/>
            <person name="Powell A.J."/>
            <person name="Barry K."/>
            <person name="Miller A.N."/>
            <person name="Grigoriev I.V."/>
            <person name="Debuchy R."/>
            <person name="Gladieux P."/>
            <person name="Thoren M.H."/>
            <person name="Johannesson H."/>
        </authorList>
    </citation>
    <scope>NUCLEOTIDE SEQUENCE</scope>
    <source>
        <strain evidence="6">FGSC 1904</strain>
    </source>
</reference>
<feature type="compositionally biased region" description="Basic and acidic residues" evidence="5">
    <location>
        <begin position="1"/>
        <end position="16"/>
    </location>
</feature>
<comment type="similarity">
    <text evidence="4">Belongs to the copper transporter (Ctr) (TC 1.A.56) family. SLC31A subfamily.</text>
</comment>
<keyword evidence="7" id="KW-1185">Reference proteome</keyword>
<keyword evidence="1 4" id="KW-0812">Transmembrane</keyword>
<keyword evidence="4" id="KW-0186">Copper</keyword>
<organism evidence="6 7">
    <name type="scientific">Sordaria brevicollis</name>
    <dbReference type="NCBI Taxonomy" id="83679"/>
    <lineage>
        <taxon>Eukaryota</taxon>
        <taxon>Fungi</taxon>
        <taxon>Dikarya</taxon>
        <taxon>Ascomycota</taxon>
        <taxon>Pezizomycotina</taxon>
        <taxon>Sordariomycetes</taxon>
        <taxon>Sordariomycetidae</taxon>
        <taxon>Sordariales</taxon>
        <taxon>Sordariaceae</taxon>
        <taxon>Sordaria</taxon>
    </lineage>
</organism>
<keyword evidence="4" id="KW-0406">Ion transport</keyword>
<keyword evidence="3 4" id="KW-0472">Membrane</keyword>
<evidence type="ECO:0000256" key="5">
    <source>
        <dbReference type="SAM" id="MobiDB-lite"/>
    </source>
</evidence>
<feature type="compositionally biased region" description="Basic and acidic residues" evidence="5">
    <location>
        <begin position="107"/>
        <end position="120"/>
    </location>
</feature>
<keyword evidence="4" id="KW-0187">Copper transport</keyword>
<evidence type="ECO:0000313" key="6">
    <source>
        <dbReference type="EMBL" id="KAK3397993.1"/>
    </source>
</evidence>
<evidence type="ECO:0000313" key="7">
    <source>
        <dbReference type="Proteomes" id="UP001281003"/>
    </source>
</evidence>
<dbReference type="AlphaFoldDB" id="A0AAE0PDK5"/>
<proteinExistence type="inferred from homology"/>
<accession>A0AAE0PDK5</accession>
<evidence type="ECO:0000256" key="2">
    <source>
        <dbReference type="ARBA" id="ARBA00022989"/>
    </source>
</evidence>
<feature type="transmembrane region" description="Helical" evidence="4">
    <location>
        <begin position="178"/>
        <end position="194"/>
    </location>
</feature>
<dbReference type="PANTHER" id="PTHR12483:SF115">
    <property type="entry name" value="COPPER TRANSPORT PROTEIN"/>
    <property type="match status" value="1"/>
</dbReference>
<gene>
    <name evidence="6" type="ORF">B0T20DRAFT_237770</name>
</gene>
<feature type="compositionally biased region" description="Low complexity" evidence="5">
    <location>
        <begin position="18"/>
        <end position="27"/>
    </location>
</feature>
<name>A0AAE0PDK5_SORBR</name>
<sequence>MDHSGHDHSAMDHSGHDMSGSDMHSGHPGMGGPPRCSMNMLFTWNTDNLCIVFRQWRIDSTFTLVVSLLVIVALAAGYEALREGIRQYEAWTNKRVETAPHLRVRDQYRDDDHDVETQRESEEEEERLAETTTTTPWFLGQNAAEVTKRAHAIKSVLYGVQNFYAFMIMLIFMTYNGWVMLAVSVGAALGYFVFGGRTTATKDTACH</sequence>
<evidence type="ECO:0000256" key="3">
    <source>
        <dbReference type="ARBA" id="ARBA00023136"/>
    </source>
</evidence>
<evidence type="ECO:0000256" key="1">
    <source>
        <dbReference type="ARBA" id="ARBA00022692"/>
    </source>
</evidence>
<dbReference type="Proteomes" id="UP001281003">
    <property type="component" value="Unassembled WGS sequence"/>
</dbReference>
<keyword evidence="2 4" id="KW-1133">Transmembrane helix</keyword>
<comment type="subcellular location">
    <subcellularLocation>
        <location evidence="4">Membrane</location>
        <topology evidence="4">Multi-pass membrane protein</topology>
    </subcellularLocation>
</comment>
<dbReference type="InterPro" id="IPR007274">
    <property type="entry name" value="Cop_transporter"/>
</dbReference>
<dbReference type="Pfam" id="PF04145">
    <property type="entry name" value="Ctr"/>
    <property type="match status" value="1"/>
</dbReference>
<feature type="transmembrane region" description="Helical" evidence="4">
    <location>
        <begin position="155"/>
        <end position="172"/>
    </location>
</feature>
<reference evidence="6" key="1">
    <citation type="journal article" date="2023" name="Mol. Phylogenet. Evol.">
        <title>Genome-scale phylogeny and comparative genomics of the fungal order Sordariales.</title>
        <authorList>
            <person name="Hensen N."/>
            <person name="Bonometti L."/>
            <person name="Westerberg I."/>
            <person name="Brannstrom I.O."/>
            <person name="Guillou S."/>
            <person name="Cros-Aarteil S."/>
            <person name="Calhoun S."/>
            <person name="Haridas S."/>
            <person name="Kuo A."/>
            <person name="Mondo S."/>
            <person name="Pangilinan J."/>
            <person name="Riley R."/>
            <person name="LaButti K."/>
            <person name="Andreopoulos B."/>
            <person name="Lipzen A."/>
            <person name="Chen C."/>
            <person name="Yan M."/>
            <person name="Daum C."/>
            <person name="Ng V."/>
            <person name="Clum A."/>
            <person name="Steindorff A."/>
            <person name="Ohm R.A."/>
            <person name="Martin F."/>
            <person name="Silar P."/>
            <person name="Natvig D.O."/>
            <person name="Lalanne C."/>
            <person name="Gautier V."/>
            <person name="Ament-Velasquez S.L."/>
            <person name="Kruys A."/>
            <person name="Hutchinson M.I."/>
            <person name="Powell A.J."/>
            <person name="Barry K."/>
            <person name="Miller A.N."/>
            <person name="Grigoriev I.V."/>
            <person name="Debuchy R."/>
            <person name="Gladieux P."/>
            <person name="Hiltunen Thoren M."/>
            <person name="Johannesson H."/>
        </authorList>
    </citation>
    <scope>NUCLEOTIDE SEQUENCE</scope>
    <source>
        <strain evidence="6">FGSC 1904</strain>
    </source>
</reference>
<evidence type="ECO:0000256" key="4">
    <source>
        <dbReference type="RuleBase" id="RU367022"/>
    </source>
</evidence>
<protein>
    <recommendedName>
        <fullName evidence="4">Copper transport protein</fullName>
    </recommendedName>
</protein>
<dbReference type="GO" id="GO:0016020">
    <property type="term" value="C:membrane"/>
    <property type="evidence" value="ECO:0007669"/>
    <property type="project" value="UniProtKB-SubCell"/>
</dbReference>
<dbReference type="GO" id="GO:0005375">
    <property type="term" value="F:copper ion transmembrane transporter activity"/>
    <property type="evidence" value="ECO:0007669"/>
    <property type="project" value="UniProtKB-UniRule"/>
</dbReference>
<dbReference type="PANTHER" id="PTHR12483">
    <property type="entry name" value="SOLUTE CARRIER FAMILY 31 COPPER TRANSPORTERS"/>
    <property type="match status" value="1"/>
</dbReference>
<comment type="caution">
    <text evidence="6">The sequence shown here is derived from an EMBL/GenBank/DDBJ whole genome shotgun (WGS) entry which is preliminary data.</text>
</comment>
<dbReference type="EMBL" id="JAUTDP010000007">
    <property type="protein sequence ID" value="KAK3397993.1"/>
    <property type="molecule type" value="Genomic_DNA"/>
</dbReference>